<comment type="similarity">
    <text evidence="1">Belongs to the sulfur carrier protein TusA family.</text>
</comment>
<evidence type="ECO:0000313" key="4">
    <source>
        <dbReference type="Proteomes" id="UP000286482"/>
    </source>
</evidence>
<dbReference type="Pfam" id="PF01206">
    <property type="entry name" value="TusA"/>
    <property type="match status" value="1"/>
</dbReference>
<accession>A0A420EBK3</accession>
<dbReference type="AlphaFoldDB" id="A0A420EBK3"/>
<organism evidence="3 4">
    <name type="scientific">Alginatibacterium sediminis</name>
    <dbReference type="NCBI Taxonomy" id="2164068"/>
    <lineage>
        <taxon>Bacteria</taxon>
        <taxon>Pseudomonadati</taxon>
        <taxon>Pseudomonadota</taxon>
        <taxon>Gammaproteobacteria</taxon>
        <taxon>Alteromonadales</taxon>
        <taxon>Alteromonadaceae</taxon>
        <taxon>Alginatibacterium</taxon>
    </lineage>
</organism>
<evidence type="ECO:0000313" key="3">
    <source>
        <dbReference type="EMBL" id="RKF18055.1"/>
    </source>
</evidence>
<evidence type="ECO:0000256" key="1">
    <source>
        <dbReference type="ARBA" id="ARBA00008984"/>
    </source>
</evidence>
<dbReference type="InterPro" id="IPR036868">
    <property type="entry name" value="TusA-like_sf"/>
</dbReference>
<proteinExistence type="inferred from homology"/>
<dbReference type="GO" id="GO:0016740">
    <property type="term" value="F:transferase activity"/>
    <property type="evidence" value="ECO:0007669"/>
    <property type="project" value="UniProtKB-KW"/>
</dbReference>
<dbReference type="SUPFAM" id="SSF64307">
    <property type="entry name" value="SirA-like"/>
    <property type="match status" value="1"/>
</dbReference>
<dbReference type="PANTHER" id="PTHR33279">
    <property type="entry name" value="SULFUR CARRIER PROTEIN YEDF-RELATED"/>
    <property type="match status" value="1"/>
</dbReference>
<protein>
    <submittedName>
        <fullName evidence="3">Sulfurtransferase TusA family protein</fullName>
    </submittedName>
</protein>
<name>A0A420EBK3_9ALTE</name>
<reference evidence="3 4" key="1">
    <citation type="submission" date="2018-09" db="EMBL/GenBank/DDBJ databases">
        <authorList>
            <person name="Wang Z."/>
        </authorList>
    </citation>
    <scope>NUCLEOTIDE SEQUENCE [LARGE SCALE GENOMIC DNA]</scope>
    <source>
        <strain evidence="3 4">ALS 81</strain>
    </source>
</reference>
<feature type="domain" description="UPF0033" evidence="2">
    <location>
        <begin position="9"/>
        <end position="76"/>
    </location>
</feature>
<dbReference type="Proteomes" id="UP000286482">
    <property type="component" value="Unassembled WGS sequence"/>
</dbReference>
<dbReference type="EMBL" id="RAQO01000006">
    <property type="protein sequence ID" value="RKF18055.1"/>
    <property type="molecule type" value="Genomic_DNA"/>
</dbReference>
<dbReference type="RefSeq" id="WP_120355281.1">
    <property type="nucleotide sequence ID" value="NZ_RAQO01000006.1"/>
</dbReference>
<evidence type="ECO:0000259" key="2">
    <source>
        <dbReference type="Pfam" id="PF01206"/>
    </source>
</evidence>
<keyword evidence="4" id="KW-1185">Reference proteome</keyword>
<sequence length="91" mass="10311">MNRPRETAKLDLQGYRCPYPLVQTKLRLKTLQSHECLLVVLDDPSSLRDIPKYFRSTGYQVIEISRASGGVDVYIQAVSTANNKEVDSYSC</sequence>
<dbReference type="InterPro" id="IPR001455">
    <property type="entry name" value="TusA-like"/>
</dbReference>
<dbReference type="PANTHER" id="PTHR33279:SF19">
    <property type="entry name" value="SSL1707 PROTEIN"/>
    <property type="match status" value="1"/>
</dbReference>
<gene>
    <name evidence="3" type="ORF">DBZ36_12505</name>
</gene>
<dbReference type="OrthoDB" id="9797352at2"/>
<dbReference type="Gene3D" id="3.30.110.40">
    <property type="entry name" value="TusA-like domain"/>
    <property type="match status" value="1"/>
</dbReference>
<comment type="caution">
    <text evidence="3">The sequence shown here is derived from an EMBL/GenBank/DDBJ whole genome shotgun (WGS) entry which is preliminary data.</text>
</comment>
<dbReference type="CDD" id="cd00291">
    <property type="entry name" value="SirA_YedF_YeeD"/>
    <property type="match status" value="1"/>
</dbReference>
<keyword evidence="3" id="KW-0808">Transferase</keyword>